<dbReference type="InterPro" id="IPR032675">
    <property type="entry name" value="LRR_dom_sf"/>
</dbReference>
<evidence type="ECO:0000313" key="3">
    <source>
        <dbReference type="Proteomes" id="UP000190669"/>
    </source>
</evidence>
<proteinExistence type="predicted"/>
<accession>A0AAX2IS80</accession>
<dbReference type="AlphaFoldDB" id="A0AAX2IS80"/>
<comment type="caution">
    <text evidence="2">The sequence shown here is derived from an EMBL/GenBank/DDBJ whole genome shotgun (WGS) entry which is preliminary data.</text>
</comment>
<dbReference type="SUPFAM" id="SSF52047">
    <property type="entry name" value="RNI-like"/>
    <property type="match status" value="1"/>
</dbReference>
<name>A0AAX2IS80_9FLAO</name>
<evidence type="ECO:0000313" key="4">
    <source>
        <dbReference type="Proteomes" id="UP000251937"/>
    </source>
</evidence>
<dbReference type="Proteomes" id="UP000190669">
    <property type="component" value="Unassembled WGS sequence"/>
</dbReference>
<evidence type="ECO:0000313" key="2">
    <source>
        <dbReference type="EMBL" id="SQA92558.1"/>
    </source>
</evidence>
<evidence type="ECO:0008006" key="5">
    <source>
        <dbReference type="Google" id="ProtNLM"/>
    </source>
</evidence>
<organism evidence="2 4">
    <name type="scientific">Chryseobacterium balustinum</name>
    <dbReference type="NCBI Taxonomy" id="246"/>
    <lineage>
        <taxon>Bacteria</taxon>
        <taxon>Pseudomonadati</taxon>
        <taxon>Bacteroidota</taxon>
        <taxon>Flavobacteriia</taxon>
        <taxon>Flavobacteriales</taxon>
        <taxon>Weeksellaceae</taxon>
        <taxon>Chryseobacterium group</taxon>
        <taxon>Chryseobacterium</taxon>
    </lineage>
</organism>
<keyword evidence="3" id="KW-1185">Reference proteome</keyword>
<dbReference type="Proteomes" id="UP000251937">
    <property type="component" value="Unassembled WGS sequence"/>
</dbReference>
<dbReference type="EMBL" id="UAVR01000024">
    <property type="protein sequence ID" value="SQA92558.1"/>
    <property type="molecule type" value="Genomic_DNA"/>
</dbReference>
<dbReference type="RefSeq" id="WP_123920725.1">
    <property type="nucleotide sequence ID" value="NZ_CP033934.1"/>
</dbReference>
<reference evidence="1 3" key="1">
    <citation type="submission" date="2017-02" db="EMBL/GenBank/DDBJ databases">
        <authorList>
            <person name="Varghese N."/>
            <person name="Submissions S."/>
        </authorList>
    </citation>
    <scope>NUCLEOTIDE SEQUENCE [LARGE SCALE GENOMIC DNA]</scope>
    <source>
        <strain evidence="1 3">DSM 16775</strain>
    </source>
</reference>
<evidence type="ECO:0000313" key="1">
    <source>
        <dbReference type="EMBL" id="SKC12238.1"/>
    </source>
</evidence>
<dbReference type="Gene3D" id="3.80.10.10">
    <property type="entry name" value="Ribonuclease Inhibitor"/>
    <property type="match status" value="1"/>
</dbReference>
<gene>
    <name evidence="2" type="ORF">NCTC11212_04132</name>
    <name evidence="1" type="ORF">SAMN05421800_1392</name>
</gene>
<sequence>MDWTFNSILFDKLNINKVYQKDLKDNNINWPNLDFENSEYAILWHLKTTDKILKQIPKSENLKFLQLNWANITDFKIISERFSNLKRLELHCCIKLLNDDCIDLLSENLEILHIHTSKKFQFTDNLLKLKNLKVLRLNDCAPIKNLDFLKNFPKLEDFRFVNTNILDGNLKSILEHPTIKSVGFLNKRHYNIKDIEMEKLLVEKFRK</sequence>
<dbReference type="EMBL" id="FUZE01000039">
    <property type="protein sequence ID" value="SKC12238.1"/>
    <property type="molecule type" value="Genomic_DNA"/>
</dbReference>
<reference evidence="2 4" key="2">
    <citation type="submission" date="2018-06" db="EMBL/GenBank/DDBJ databases">
        <authorList>
            <consortium name="Pathogen Informatics"/>
            <person name="Doyle S."/>
        </authorList>
    </citation>
    <scope>NUCLEOTIDE SEQUENCE [LARGE SCALE GENOMIC DNA]</scope>
    <source>
        <strain evidence="2 4">NCTC11212</strain>
    </source>
</reference>
<protein>
    <recommendedName>
        <fullName evidence="5">Leucine-rich repeat domain-containing protein</fullName>
    </recommendedName>
</protein>